<gene>
    <name evidence="4" type="ORF">LCGC14_2416060</name>
</gene>
<dbReference type="InterPro" id="IPR000917">
    <property type="entry name" value="Sulfatase_N"/>
</dbReference>
<dbReference type="GO" id="GO:0046872">
    <property type="term" value="F:metal ion binding"/>
    <property type="evidence" value="ECO:0007669"/>
    <property type="project" value="UniProtKB-KW"/>
</dbReference>
<comment type="caution">
    <text evidence="4">The sequence shown here is derived from an EMBL/GenBank/DDBJ whole genome shotgun (WGS) entry which is preliminary data.</text>
</comment>
<organism evidence="4">
    <name type="scientific">marine sediment metagenome</name>
    <dbReference type="NCBI Taxonomy" id="412755"/>
    <lineage>
        <taxon>unclassified sequences</taxon>
        <taxon>metagenomes</taxon>
        <taxon>ecological metagenomes</taxon>
    </lineage>
</organism>
<dbReference type="SUPFAM" id="SSF53649">
    <property type="entry name" value="Alkaline phosphatase-like"/>
    <property type="match status" value="1"/>
</dbReference>
<evidence type="ECO:0000313" key="4">
    <source>
        <dbReference type="EMBL" id="KKL24365.1"/>
    </source>
</evidence>
<protein>
    <recommendedName>
        <fullName evidence="3">Sulfatase N-terminal domain-containing protein</fullName>
    </recommendedName>
</protein>
<name>A0A0F9BR43_9ZZZZ</name>
<dbReference type="PANTHER" id="PTHR45953:SF1">
    <property type="entry name" value="IDURONATE 2-SULFATASE"/>
    <property type="match status" value="1"/>
</dbReference>
<keyword evidence="1" id="KW-0479">Metal-binding</keyword>
<dbReference type="Gene3D" id="3.40.720.10">
    <property type="entry name" value="Alkaline Phosphatase, subunit A"/>
    <property type="match status" value="1"/>
</dbReference>
<dbReference type="InterPro" id="IPR017850">
    <property type="entry name" value="Alkaline_phosphatase_core_sf"/>
</dbReference>
<feature type="domain" description="Sulfatase N-terminal" evidence="3">
    <location>
        <begin position="18"/>
        <end position="218"/>
    </location>
</feature>
<dbReference type="EMBL" id="LAZR01036624">
    <property type="protein sequence ID" value="KKL24365.1"/>
    <property type="molecule type" value="Genomic_DNA"/>
</dbReference>
<dbReference type="PANTHER" id="PTHR45953">
    <property type="entry name" value="IDURONATE 2-SULFATASE"/>
    <property type="match status" value="1"/>
</dbReference>
<dbReference type="Pfam" id="PF00884">
    <property type="entry name" value="Sulfatase"/>
    <property type="match status" value="1"/>
</dbReference>
<keyword evidence="2" id="KW-0378">Hydrolase</keyword>
<feature type="non-terminal residue" evidence="4">
    <location>
        <position position="1"/>
    </location>
</feature>
<dbReference type="GO" id="GO:0005737">
    <property type="term" value="C:cytoplasm"/>
    <property type="evidence" value="ECO:0007669"/>
    <property type="project" value="TreeGrafter"/>
</dbReference>
<proteinExistence type="predicted"/>
<evidence type="ECO:0000259" key="3">
    <source>
        <dbReference type="Pfam" id="PF00884"/>
    </source>
</evidence>
<reference evidence="4" key="1">
    <citation type="journal article" date="2015" name="Nature">
        <title>Complex archaea that bridge the gap between prokaryotes and eukaryotes.</title>
        <authorList>
            <person name="Spang A."/>
            <person name="Saw J.H."/>
            <person name="Jorgensen S.L."/>
            <person name="Zaremba-Niedzwiedzka K."/>
            <person name="Martijn J."/>
            <person name="Lind A.E."/>
            <person name="van Eijk R."/>
            <person name="Schleper C."/>
            <person name="Guy L."/>
            <person name="Ettema T.J."/>
        </authorList>
    </citation>
    <scope>NUCLEOTIDE SEQUENCE</scope>
</reference>
<dbReference type="AlphaFoldDB" id="A0A0F9BR43"/>
<accession>A0A0F9BR43</accession>
<sequence length="327" mass="36506">TQPFFAGNAYDWDIPLAYHSSVWAADRAVAFLRDRPREQPFLLCVGFQDPHHTHCVPTELTDRVDPQAVGLPDYTEGELVDKPPHFMAMHTGGSCGEQAGTAAEPGTGWDFRQVTERAARLARAYYQDLVRLVDRQVGRILDALDALHLAGDTIVLFTTDHGELLGDHGLWTKGPFHYECLIRIPMLWRWPGRVPPRRRVGGLFSQVDIAPTLMSAVGEPVAAEMDGLDALGMLRGERQAVRDHCIVEYVGAPLATSCKTIVSEDRKLTWYRGQDYGELYDLAADPAEKVNLWNDPSRTGEKADLLSRILDNLDTLEPRLERLTHGA</sequence>
<evidence type="ECO:0000256" key="1">
    <source>
        <dbReference type="ARBA" id="ARBA00022723"/>
    </source>
</evidence>
<dbReference type="GO" id="GO:0008484">
    <property type="term" value="F:sulfuric ester hydrolase activity"/>
    <property type="evidence" value="ECO:0007669"/>
    <property type="project" value="TreeGrafter"/>
</dbReference>
<evidence type="ECO:0000256" key="2">
    <source>
        <dbReference type="ARBA" id="ARBA00022801"/>
    </source>
</evidence>